<evidence type="ECO:0000256" key="1">
    <source>
        <dbReference type="SAM" id="MobiDB-lite"/>
    </source>
</evidence>
<accession>A0A6H9YVJ7</accession>
<dbReference type="AlphaFoldDB" id="A0A6H9YVJ7"/>
<comment type="caution">
    <text evidence="2">The sequence shown here is derived from an EMBL/GenBank/DDBJ whole genome shotgun (WGS) entry which is preliminary data.</text>
</comment>
<gene>
    <name evidence="2" type="ORF">F8566_18120</name>
</gene>
<keyword evidence="3" id="KW-1185">Reference proteome</keyword>
<proteinExistence type="predicted"/>
<dbReference type="EMBL" id="WBMT01000008">
    <property type="protein sequence ID" value="KAB2347809.1"/>
    <property type="molecule type" value="Genomic_DNA"/>
</dbReference>
<dbReference type="OrthoDB" id="3476458at2"/>
<organism evidence="2 3">
    <name type="scientific">Actinomadura rudentiformis</name>
    <dbReference type="NCBI Taxonomy" id="359158"/>
    <lineage>
        <taxon>Bacteria</taxon>
        <taxon>Bacillati</taxon>
        <taxon>Actinomycetota</taxon>
        <taxon>Actinomycetes</taxon>
        <taxon>Streptosporangiales</taxon>
        <taxon>Thermomonosporaceae</taxon>
        <taxon>Actinomadura</taxon>
    </lineage>
</organism>
<feature type="compositionally biased region" description="Basic and acidic residues" evidence="1">
    <location>
        <begin position="43"/>
        <end position="70"/>
    </location>
</feature>
<reference evidence="2 3" key="1">
    <citation type="submission" date="2019-09" db="EMBL/GenBank/DDBJ databases">
        <title>Actinomadura physcomitrii sp. nov., a novel actinomycete isolated from moss [Physcomitrium sphaericum (Ludw) Fuernr].</title>
        <authorList>
            <person name="Zhuang X."/>
            <person name="Liu C."/>
        </authorList>
    </citation>
    <scope>NUCLEOTIDE SEQUENCE [LARGE SCALE GENOMIC DNA]</scope>
    <source>
        <strain evidence="2 3">HMC1</strain>
    </source>
</reference>
<evidence type="ECO:0000313" key="3">
    <source>
        <dbReference type="Proteomes" id="UP000468735"/>
    </source>
</evidence>
<feature type="region of interest" description="Disordered" evidence="1">
    <location>
        <begin position="1"/>
        <end position="83"/>
    </location>
</feature>
<dbReference type="Proteomes" id="UP000468735">
    <property type="component" value="Unassembled WGS sequence"/>
</dbReference>
<sequence>MSSQPPWPTEPPPGRHRQPGQAPQPPGDGSFGQSGAYQGVRRAKQDPFEQTRPERDPYEQTRPDPRQDERAEGDEGEETPPRREWLRGGERRFIEVIVLVCLASLLLGLRWVDSKDAVRKTFQPPEQVTSVARGAPGVLADIEWRVTGRTAGRALGERDPEVAELRLTLTARPLNAAGMKAIRGYGISYRVLDAEGREWDATGLPRPGAPYQVTVRATVPRSKADSLTLEVLAPRDVERRGAPRPSLRFAP</sequence>
<name>A0A6H9YVJ7_9ACTN</name>
<dbReference type="RefSeq" id="WP_151561432.1">
    <property type="nucleotide sequence ID" value="NZ_WBMT01000008.1"/>
</dbReference>
<protein>
    <submittedName>
        <fullName evidence="2">Uncharacterized protein</fullName>
    </submittedName>
</protein>
<feature type="compositionally biased region" description="Pro residues" evidence="1">
    <location>
        <begin position="1"/>
        <end position="12"/>
    </location>
</feature>
<evidence type="ECO:0000313" key="2">
    <source>
        <dbReference type="EMBL" id="KAB2347809.1"/>
    </source>
</evidence>